<evidence type="ECO:0000313" key="2">
    <source>
        <dbReference type="Proteomes" id="UP000075243"/>
    </source>
</evidence>
<reference evidence="1 2" key="1">
    <citation type="journal article" date="2012" name="Nat. Biotechnol.">
        <title>Draft genome sequence of pigeonpea (Cajanus cajan), an orphan legume crop of resource-poor farmers.</title>
        <authorList>
            <person name="Varshney R.K."/>
            <person name="Chen W."/>
            <person name="Li Y."/>
            <person name="Bharti A.K."/>
            <person name="Saxena R.K."/>
            <person name="Schlueter J.A."/>
            <person name="Donoghue M.T."/>
            <person name="Azam S."/>
            <person name="Fan G."/>
            <person name="Whaley A.M."/>
            <person name="Farmer A.D."/>
            <person name="Sheridan J."/>
            <person name="Iwata A."/>
            <person name="Tuteja R."/>
            <person name="Penmetsa R.V."/>
            <person name="Wu W."/>
            <person name="Upadhyaya H.D."/>
            <person name="Yang S.P."/>
            <person name="Shah T."/>
            <person name="Saxena K.B."/>
            <person name="Michael T."/>
            <person name="McCombie W.R."/>
            <person name="Yang B."/>
            <person name="Zhang G."/>
            <person name="Yang H."/>
            <person name="Wang J."/>
            <person name="Spillane C."/>
            <person name="Cook D.R."/>
            <person name="May G.D."/>
            <person name="Xu X."/>
            <person name="Jackson S.A."/>
        </authorList>
    </citation>
    <scope>NUCLEOTIDE SEQUENCE [LARGE SCALE GENOMIC DNA]</scope>
    <source>
        <strain evidence="2">cv. Asha</strain>
    </source>
</reference>
<keyword evidence="2" id="KW-1185">Reference proteome</keyword>
<dbReference type="AlphaFoldDB" id="A0A151SJD4"/>
<gene>
    <name evidence="1" type="ORF">KK1_001099</name>
</gene>
<organism evidence="1 2">
    <name type="scientific">Cajanus cajan</name>
    <name type="common">Pigeon pea</name>
    <name type="synonym">Cajanus indicus</name>
    <dbReference type="NCBI Taxonomy" id="3821"/>
    <lineage>
        <taxon>Eukaryota</taxon>
        <taxon>Viridiplantae</taxon>
        <taxon>Streptophyta</taxon>
        <taxon>Embryophyta</taxon>
        <taxon>Tracheophyta</taxon>
        <taxon>Spermatophyta</taxon>
        <taxon>Magnoliopsida</taxon>
        <taxon>eudicotyledons</taxon>
        <taxon>Gunneridae</taxon>
        <taxon>Pentapetalae</taxon>
        <taxon>rosids</taxon>
        <taxon>fabids</taxon>
        <taxon>Fabales</taxon>
        <taxon>Fabaceae</taxon>
        <taxon>Papilionoideae</taxon>
        <taxon>50 kb inversion clade</taxon>
        <taxon>NPAAA clade</taxon>
        <taxon>indigoferoid/millettioid clade</taxon>
        <taxon>Phaseoleae</taxon>
        <taxon>Cajanus</taxon>
    </lineage>
</organism>
<dbReference type="EMBL" id="CM003613">
    <property type="protein sequence ID" value="KYP54899.1"/>
    <property type="molecule type" value="Genomic_DNA"/>
</dbReference>
<protein>
    <submittedName>
        <fullName evidence="1">Uncharacterized protein</fullName>
    </submittedName>
</protein>
<dbReference type="Proteomes" id="UP000075243">
    <property type="component" value="Chromosome 11"/>
</dbReference>
<proteinExistence type="predicted"/>
<dbReference type="Gramene" id="C.cajan_01071.t">
    <property type="protein sequence ID" value="C.cajan_01071.t"/>
    <property type="gene ID" value="C.cajan_01071"/>
</dbReference>
<evidence type="ECO:0000313" key="1">
    <source>
        <dbReference type="EMBL" id="KYP54899.1"/>
    </source>
</evidence>
<accession>A0A151SJD4</accession>
<name>A0A151SJD4_CAJCA</name>
<sequence length="72" mass="8337">MKILHNALLTDSKRQGCHLSTSIVFPRCLASFETTLHVLRDYPQSRELWTSSGINKESLYYQITFYTSLIVL</sequence>